<sequence>MKILFVYFGLPIGGIELFIVKIVKRLKKKNIHVKVLFYSNKVDKTLLEELKVNADIYFLDDYLYIPDFVKKNKAVFKLLFPIKVNKIKRDILNDISHIHAPDVFSIFFSCKINLLKVPVTTGVYHINEFNFNKFNAYFFGRKMGNLLKLIPGMNVLFFNEISKEFYNQEYNNKFTNAYIAPIGVELEKYFGNFSGVQNDRIVSIGRLTPWKMYNYHMIEVVKKFNDLGLSLRYESYGDGIERKNLMNLVKQLKLEKQVFFHNEIPYSLFKEKINNSLMFIGAGTALIEASACGIPSLIGIENEQKALSYGFLHDTNTYSYQEKQLDFKMLDIKDFILKLKNSDLKDYYEQCNKARNRSKDFDIEKSSMIFMQMIQSSERWTWKSNWITNLLILISLIKHELLYKIKKNGKSFSLTRH</sequence>
<dbReference type="PANTHER" id="PTHR12526">
    <property type="entry name" value="GLYCOSYLTRANSFERASE"/>
    <property type="match status" value="1"/>
</dbReference>
<evidence type="ECO:0000313" key="3">
    <source>
        <dbReference type="Proteomes" id="UP001589562"/>
    </source>
</evidence>
<protein>
    <submittedName>
        <fullName evidence="2">Glycosyltransferase</fullName>
        <ecNumber evidence="2">2.4.-.-</ecNumber>
    </submittedName>
</protein>
<feature type="domain" description="Glycosyl transferase family 1" evidence="1">
    <location>
        <begin position="199"/>
        <end position="297"/>
    </location>
</feature>
<dbReference type="Pfam" id="PF00534">
    <property type="entry name" value="Glycos_transf_1"/>
    <property type="match status" value="1"/>
</dbReference>
<dbReference type="SUPFAM" id="SSF53756">
    <property type="entry name" value="UDP-Glycosyltransferase/glycogen phosphorylase"/>
    <property type="match status" value="1"/>
</dbReference>
<dbReference type="Gene3D" id="3.40.50.2000">
    <property type="entry name" value="Glycogen Phosphorylase B"/>
    <property type="match status" value="2"/>
</dbReference>
<dbReference type="InterPro" id="IPR001296">
    <property type="entry name" value="Glyco_trans_1"/>
</dbReference>
<reference evidence="2 3" key="1">
    <citation type="submission" date="2024-09" db="EMBL/GenBank/DDBJ databases">
        <authorList>
            <person name="Sun Q."/>
            <person name="Mori K."/>
        </authorList>
    </citation>
    <scope>NUCLEOTIDE SEQUENCE [LARGE SCALE GENOMIC DNA]</scope>
    <source>
        <strain evidence="2 3">CECT 8365</strain>
    </source>
</reference>
<dbReference type="Proteomes" id="UP001589562">
    <property type="component" value="Unassembled WGS sequence"/>
</dbReference>
<dbReference type="EC" id="2.4.-.-" evidence="2"/>
<keyword evidence="2" id="KW-0328">Glycosyltransferase</keyword>
<organism evidence="2 3">
    <name type="scientific">Flavobacterium gyeonganense</name>
    <dbReference type="NCBI Taxonomy" id="1310418"/>
    <lineage>
        <taxon>Bacteria</taxon>
        <taxon>Pseudomonadati</taxon>
        <taxon>Bacteroidota</taxon>
        <taxon>Flavobacteriia</taxon>
        <taxon>Flavobacteriales</taxon>
        <taxon>Flavobacteriaceae</taxon>
        <taxon>Flavobacterium</taxon>
    </lineage>
</organism>
<gene>
    <name evidence="2" type="ORF">ACFFVK_05325</name>
</gene>
<accession>A0ABV5H8G3</accession>
<dbReference type="GO" id="GO:0016757">
    <property type="term" value="F:glycosyltransferase activity"/>
    <property type="evidence" value="ECO:0007669"/>
    <property type="project" value="UniProtKB-KW"/>
</dbReference>
<keyword evidence="2" id="KW-0808">Transferase</keyword>
<evidence type="ECO:0000259" key="1">
    <source>
        <dbReference type="Pfam" id="PF00534"/>
    </source>
</evidence>
<dbReference type="RefSeq" id="WP_379679820.1">
    <property type="nucleotide sequence ID" value="NZ_JBHMFE010000009.1"/>
</dbReference>
<proteinExistence type="predicted"/>
<keyword evidence="3" id="KW-1185">Reference proteome</keyword>
<comment type="caution">
    <text evidence="2">The sequence shown here is derived from an EMBL/GenBank/DDBJ whole genome shotgun (WGS) entry which is preliminary data.</text>
</comment>
<dbReference type="EMBL" id="JBHMFE010000009">
    <property type="protein sequence ID" value="MFB9107994.1"/>
    <property type="molecule type" value="Genomic_DNA"/>
</dbReference>
<evidence type="ECO:0000313" key="2">
    <source>
        <dbReference type="EMBL" id="MFB9107994.1"/>
    </source>
</evidence>
<name>A0ABV5H8G3_9FLAO</name>